<gene>
    <name evidence="2" type="ORF">P879_09095</name>
    <name evidence="1" type="ORF">P879_11203</name>
</gene>
<evidence type="ECO:0000313" key="3">
    <source>
        <dbReference type="Proteomes" id="UP000699462"/>
    </source>
</evidence>
<dbReference type="AlphaFoldDB" id="A0A8T0D497"/>
<evidence type="ECO:0000313" key="1">
    <source>
        <dbReference type="EMBL" id="KAF8562402.1"/>
    </source>
</evidence>
<organism evidence="1 3">
    <name type="scientific">Paragonimus westermani</name>
    <dbReference type="NCBI Taxonomy" id="34504"/>
    <lineage>
        <taxon>Eukaryota</taxon>
        <taxon>Metazoa</taxon>
        <taxon>Spiralia</taxon>
        <taxon>Lophotrochozoa</taxon>
        <taxon>Platyhelminthes</taxon>
        <taxon>Trematoda</taxon>
        <taxon>Digenea</taxon>
        <taxon>Plagiorchiida</taxon>
        <taxon>Troglotremata</taxon>
        <taxon>Troglotrematidae</taxon>
        <taxon>Paragonimus</taxon>
    </lineage>
</organism>
<comment type="caution">
    <text evidence="1">The sequence shown here is derived from an EMBL/GenBank/DDBJ whole genome shotgun (WGS) entry which is preliminary data.</text>
</comment>
<dbReference type="EMBL" id="JTDF01020579">
    <property type="protein sequence ID" value="KAF8562402.1"/>
    <property type="molecule type" value="Genomic_DNA"/>
</dbReference>
<evidence type="ECO:0000313" key="2">
    <source>
        <dbReference type="EMBL" id="KAF8563539.1"/>
    </source>
</evidence>
<accession>A0A8T0D497</accession>
<keyword evidence="3" id="KW-1185">Reference proteome</keyword>
<dbReference type="OrthoDB" id="2186662at2759"/>
<reference evidence="1 3" key="1">
    <citation type="submission" date="2019-07" db="EMBL/GenBank/DDBJ databases">
        <title>Annotation for the trematode Paragonimus westermani.</title>
        <authorList>
            <person name="Choi Y.-J."/>
        </authorList>
    </citation>
    <scope>NUCLEOTIDE SEQUENCE [LARGE SCALE GENOMIC DNA]</scope>
    <source>
        <strain evidence="1">180907_Pwestermani</strain>
    </source>
</reference>
<protein>
    <submittedName>
        <fullName evidence="1">Intraflagellar transport protein</fullName>
    </submittedName>
</protein>
<dbReference type="EMBL" id="JTDF01011569">
    <property type="protein sequence ID" value="KAF8563539.1"/>
    <property type="molecule type" value="Genomic_DNA"/>
</dbReference>
<dbReference type="Proteomes" id="UP000699462">
    <property type="component" value="Unassembled WGS sequence"/>
</dbReference>
<proteinExistence type="predicted"/>
<name>A0A8T0D497_9TREM</name>
<sequence>MEVPLPEEPYTTHEEHESVREWILMVSMDQKLEQTLPKDERGVYQGTAETPNSTGLSALPCIITGYPVLRNGLEFDKSSGVANRDNWNRMQQVIKLARTDECADVMEFIRRWYGNPKRIS</sequence>